<keyword evidence="1" id="KW-1133">Transmembrane helix</keyword>
<sequence>MMKIKFNKKLNPKLVGGYFVLYLLILYWFMTFPPPPEYRAGPLIAAFALPFLIIFTIRSLYHYWTAPDEAQVDLKRRLVMTDSAEIKLGVDEKRLVITAKEGSFSLNIEQNNGHLRGCTSIFFPQALYGCELASKDLKLIIDELGWVTLIEK</sequence>
<evidence type="ECO:0000313" key="2">
    <source>
        <dbReference type="EMBL" id="RUO28765.1"/>
    </source>
</evidence>
<name>A0ABY0BWM5_9GAMM</name>
<keyword evidence="3" id="KW-1185">Reference proteome</keyword>
<keyword evidence="1" id="KW-0472">Membrane</keyword>
<comment type="caution">
    <text evidence="2">The sequence shown here is derived from an EMBL/GenBank/DDBJ whole genome shotgun (WGS) entry which is preliminary data.</text>
</comment>
<dbReference type="EMBL" id="PIPN01000005">
    <property type="protein sequence ID" value="RUO28765.1"/>
    <property type="molecule type" value="Genomic_DNA"/>
</dbReference>
<keyword evidence="1" id="KW-0812">Transmembrane</keyword>
<feature type="transmembrane region" description="Helical" evidence="1">
    <location>
        <begin position="42"/>
        <end position="61"/>
    </location>
</feature>
<organism evidence="2 3">
    <name type="scientific">Aliidiomarina sedimenti</name>
    <dbReference type="NCBI Taxonomy" id="1933879"/>
    <lineage>
        <taxon>Bacteria</taxon>
        <taxon>Pseudomonadati</taxon>
        <taxon>Pseudomonadota</taxon>
        <taxon>Gammaproteobacteria</taxon>
        <taxon>Alteromonadales</taxon>
        <taxon>Idiomarinaceae</taxon>
        <taxon>Aliidiomarina</taxon>
    </lineage>
</organism>
<protein>
    <recommendedName>
        <fullName evidence="4">YcxB-like protein domain-containing protein</fullName>
    </recommendedName>
</protein>
<evidence type="ECO:0008006" key="4">
    <source>
        <dbReference type="Google" id="ProtNLM"/>
    </source>
</evidence>
<dbReference type="Proteomes" id="UP000287410">
    <property type="component" value="Unassembled WGS sequence"/>
</dbReference>
<evidence type="ECO:0000256" key="1">
    <source>
        <dbReference type="SAM" id="Phobius"/>
    </source>
</evidence>
<accession>A0ABY0BWM5</accession>
<dbReference type="RefSeq" id="WP_126789702.1">
    <property type="nucleotide sequence ID" value="NZ_PIPN01000005.1"/>
</dbReference>
<feature type="transmembrane region" description="Helical" evidence="1">
    <location>
        <begin position="12"/>
        <end position="30"/>
    </location>
</feature>
<reference evidence="2 3" key="1">
    <citation type="journal article" date="2018" name="Front. Microbiol.">
        <title>Genome-Based Analysis Reveals the Taxonomy and Diversity of the Family Idiomarinaceae.</title>
        <authorList>
            <person name="Liu Y."/>
            <person name="Lai Q."/>
            <person name="Shao Z."/>
        </authorList>
    </citation>
    <scope>NUCLEOTIDE SEQUENCE [LARGE SCALE GENOMIC DNA]</scope>
    <source>
        <strain evidence="2 3">GBSy1</strain>
    </source>
</reference>
<proteinExistence type="predicted"/>
<evidence type="ECO:0000313" key="3">
    <source>
        <dbReference type="Proteomes" id="UP000287410"/>
    </source>
</evidence>
<gene>
    <name evidence="2" type="ORF">CWE12_10650</name>
</gene>